<dbReference type="InterPro" id="IPR012334">
    <property type="entry name" value="Pectin_lyas_fold"/>
</dbReference>
<evidence type="ECO:0000256" key="2">
    <source>
        <dbReference type="ARBA" id="ARBA00022475"/>
    </source>
</evidence>
<evidence type="ECO:0000313" key="8">
    <source>
        <dbReference type="Proteomes" id="UP001464891"/>
    </source>
</evidence>
<feature type="transmembrane region" description="Helical" evidence="6">
    <location>
        <begin position="377"/>
        <end position="394"/>
    </location>
</feature>
<gene>
    <name evidence="7" type="ORF">NC998_01445</name>
</gene>
<dbReference type="InterPro" id="IPR011050">
    <property type="entry name" value="Pectin_lyase_fold/virulence"/>
</dbReference>
<organism evidence="7 8">
    <name type="scientific">Trichocoleus desertorum GB2-A4</name>
    <dbReference type="NCBI Taxonomy" id="2933944"/>
    <lineage>
        <taxon>Bacteria</taxon>
        <taxon>Bacillati</taxon>
        <taxon>Cyanobacteriota</taxon>
        <taxon>Cyanophyceae</taxon>
        <taxon>Leptolyngbyales</taxon>
        <taxon>Trichocoleusaceae</taxon>
        <taxon>Trichocoleus</taxon>
    </lineage>
</organism>
<sequence length="736" mass="82985">MKSTASASSKPLSAQLNLLAFLFFPVLGLTGLYVLQNPGNLAIWDVFGLISLGVVGVWRWAWFLLRLLRSRIYLHWVFPKWRRWANKVPVEHLPHVCLLVPTYKEKPWITERVFRAIAREARDLVHPITVLVSSSSDEENASIVEILKAEDPELKTVRLVLMTQKDGKRKAMADGLRELAQLNLPADTIVALMDGDSELAPGTLRQCLPFFLMFPKMGALTTDELPVVQGSYLFSEWFHLRFAQRHSQMCSDSLSRKVMCLTGRFSLFRAEAALHPTFAMQLENDTLDDWLWGQFKFLSGDDKSTWFWLLQRGYEMLYIPDVVVYSIETISGSFVDRAYQNMRRWYGNMLRNNNRAIALGPHRIGWTAWYSLLDQRISIWTSLITPGLLVISFLQGNWVAVGIISSWICFSRPLMLLLIFWGRSSELRPIHFPILLLSQWASALVKVWTLMNLAKQNWSNRGNQSISAEGSGLERAAKLGTSRFLLGAQAFSFVIFLLWLSGSLSPIWDLEGWWLNRQVVAQQMPLEIVEAIDRGVIPNDNRDDSAALQALIARLPQSSQVQINLPIGEIDLFQPVEINRSDIKLKGQGMSRTILQAHFAREAGEAVLSIQPKGEGDRVTKSTAQPVSHTAKAVVDKLRNVELSGFTMRQILPKSAVVAEYAIDSIYLRQVEQATVKNLHLERSGRNPLVLNSTQDVTVEYVAVDGSLNRGEIVMEDAVNTQTKGVTLPTSLSQGA</sequence>
<evidence type="ECO:0000256" key="4">
    <source>
        <dbReference type="ARBA" id="ARBA00022679"/>
    </source>
</evidence>
<comment type="subcellular location">
    <subcellularLocation>
        <location evidence="1">Cell membrane</location>
    </subcellularLocation>
</comment>
<evidence type="ECO:0000313" key="7">
    <source>
        <dbReference type="EMBL" id="MEP0815756.1"/>
    </source>
</evidence>
<keyword evidence="6" id="KW-1133">Transmembrane helix</keyword>
<evidence type="ECO:0000256" key="3">
    <source>
        <dbReference type="ARBA" id="ARBA00022676"/>
    </source>
</evidence>
<proteinExistence type="predicted"/>
<dbReference type="SUPFAM" id="SSF51126">
    <property type="entry name" value="Pectin lyase-like"/>
    <property type="match status" value="1"/>
</dbReference>
<reference evidence="7 8" key="1">
    <citation type="submission" date="2022-04" db="EMBL/GenBank/DDBJ databases">
        <title>Positive selection, recombination, and allopatry shape intraspecific diversity of widespread and dominant cyanobacteria.</title>
        <authorList>
            <person name="Wei J."/>
            <person name="Shu W."/>
            <person name="Hu C."/>
        </authorList>
    </citation>
    <scope>NUCLEOTIDE SEQUENCE [LARGE SCALE GENOMIC DNA]</scope>
    <source>
        <strain evidence="7 8">GB2-A4</strain>
    </source>
</reference>
<dbReference type="Proteomes" id="UP001464891">
    <property type="component" value="Unassembled WGS sequence"/>
</dbReference>
<keyword evidence="4" id="KW-0808">Transferase</keyword>
<evidence type="ECO:0000256" key="1">
    <source>
        <dbReference type="ARBA" id="ARBA00004236"/>
    </source>
</evidence>
<keyword evidence="2" id="KW-1003">Cell membrane</keyword>
<feature type="transmembrane region" description="Helical" evidence="6">
    <location>
        <begin position="400"/>
        <end position="420"/>
    </location>
</feature>
<keyword evidence="5 6" id="KW-0472">Membrane</keyword>
<dbReference type="PANTHER" id="PTHR22913:SF12">
    <property type="entry name" value="MANNURONAN SYNTHASE"/>
    <property type="match status" value="1"/>
</dbReference>
<dbReference type="Gene3D" id="2.160.20.10">
    <property type="entry name" value="Single-stranded right-handed beta-helix, Pectin lyase-like"/>
    <property type="match status" value="1"/>
</dbReference>
<keyword evidence="3" id="KW-0328">Glycosyltransferase</keyword>
<feature type="transmembrane region" description="Helical" evidence="6">
    <location>
        <begin position="12"/>
        <end position="35"/>
    </location>
</feature>
<name>A0ABV0J1W3_9CYAN</name>
<keyword evidence="6" id="KW-0812">Transmembrane</keyword>
<dbReference type="Gene3D" id="3.90.550.10">
    <property type="entry name" value="Spore Coat Polysaccharide Biosynthesis Protein SpsA, Chain A"/>
    <property type="match status" value="1"/>
</dbReference>
<protein>
    <submittedName>
        <fullName evidence="7">Glycosyltransferase family 2 protein</fullName>
    </submittedName>
</protein>
<comment type="caution">
    <text evidence="7">The sequence shown here is derived from an EMBL/GenBank/DDBJ whole genome shotgun (WGS) entry which is preliminary data.</text>
</comment>
<dbReference type="SUPFAM" id="SSF53448">
    <property type="entry name" value="Nucleotide-diphospho-sugar transferases"/>
    <property type="match status" value="1"/>
</dbReference>
<keyword evidence="8" id="KW-1185">Reference proteome</keyword>
<feature type="transmembrane region" description="Helical" evidence="6">
    <location>
        <begin position="41"/>
        <end position="65"/>
    </location>
</feature>
<dbReference type="Pfam" id="PF13641">
    <property type="entry name" value="Glyco_tranf_2_3"/>
    <property type="match status" value="1"/>
</dbReference>
<feature type="transmembrane region" description="Helical" evidence="6">
    <location>
        <begin position="484"/>
        <end position="508"/>
    </location>
</feature>
<dbReference type="InterPro" id="IPR029044">
    <property type="entry name" value="Nucleotide-diphossugar_trans"/>
</dbReference>
<dbReference type="RefSeq" id="WP_190431295.1">
    <property type="nucleotide sequence ID" value="NZ_JAMPKM010000001.1"/>
</dbReference>
<evidence type="ECO:0000256" key="5">
    <source>
        <dbReference type="ARBA" id="ARBA00023136"/>
    </source>
</evidence>
<accession>A0ABV0J1W3</accession>
<evidence type="ECO:0000256" key="6">
    <source>
        <dbReference type="SAM" id="Phobius"/>
    </source>
</evidence>
<dbReference type="PANTHER" id="PTHR22913">
    <property type="entry name" value="HYALURONAN SYNTHASE"/>
    <property type="match status" value="1"/>
</dbReference>
<dbReference type="EMBL" id="JAMPKM010000001">
    <property type="protein sequence ID" value="MEP0815756.1"/>
    <property type="molecule type" value="Genomic_DNA"/>
</dbReference>